<organism evidence="1 2">
    <name type="scientific">Solanum commersonii</name>
    <name type="common">Commerson's wild potato</name>
    <name type="synonym">Commerson's nightshade</name>
    <dbReference type="NCBI Taxonomy" id="4109"/>
    <lineage>
        <taxon>Eukaryota</taxon>
        <taxon>Viridiplantae</taxon>
        <taxon>Streptophyta</taxon>
        <taxon>Embryophyta</taxon>
        <taxon>Tracheophyta</taxon>
        <taxon>Spermatophyta</taxon>
        <taxon>Magnoliopsida</taxon>
        <taxon>eudicotyledons</taxon>
        <taxon>Gunneridae</taxon>
        <taxon>Pentapetalae</taxon>
        <taxon>asterids</taxon>
        <taxon>lamiids</taxon>
        <taxon>Solanales</taxon>
        <taxon>Solanaceae</taxon>
        <taxon>Solanoideae</taxon>
        <taxon>Solaneae</taxon>
        <taxon>Solanum</taxon>
    </lineage>
</organism>
<evidence type="ECO:0000313" key="1">
    <source>
        <dbReference type="EMBL" id="KAG5631783.1"/>
    </source>
</evidence>
<gene>
    <name evidence="1" type="ORF">H5410_003500</name>
</gene>
<name>A0A9J6B5U1_SOLCO</name>
<evidence type="ECO:0000313" key="2">
    <source>
        <dbReference type="Proteomes" id="UP000824120"/>
    </source>
</evidence>
<dbReference type="Proteomes" id="UP000824120">
    <property type="component" value="Chromosome 1"/>
</dbReference>
<protein>
    <submittedName>
        <fullName evidence="1">Uncharacterized protein</fullName>
    </submittedName>
</protein>
<sequence>MWEENLAKIIDRCSLGRKFELIFLFAACCSKENSFHCCWFIKRILRSDVADQLASLTLNDGLIYEF</sequence>
<comment type="caution">
    <text evidence="1">The sequence shown here is derived from an EMBL/GenBank/DDBJ whole genome shotgun (WGS) entry which is preliminary data.</text>
</comment>
<accession>A0A9J6B5U1</accession>
<reference evidence="1 2" key="1">
    <citation type="submission" date="2020-09" db="EMBL/GenBank/DDBJ databases">
        <title>De no assembly of potato wild relative species, Solanum commersonii.</title>
        <authorList>
            <person name="Cho K."/>
        </authorList>
    </citation>
    <scope>NUCLEOTIDE SEQUENCE [LARGE SCALE GENOMIC DNA]</scope>
    <source>
        <strain evidence="1">LZ3.2</strain>
        <tissue evidence="1">Leaf</tissue>
    </source>
</reference>
<dbReference type="AlphaFoldDB" id="A0A9J6B5U1"/>
<dbReference type="EMBL" id="JACXVP010000001">
    <property type="protein sequence ID" value="KAG5631783.1"/>
    <property type="molecule type" value="Genomic_DNA"/>
</dbReference>
<proteinExistence type="predicted"/>
<keyword evidence="2" id="KW-1185">Reference proteome</keyword>